<name>A0ABV1F042_9BACI</name>
<gene>
    <name evidence="1" type="ORF">WMO63_13650</name>
</gene>
<comment type="caution">
    <text evidence="1">The sequence shown here is derived from an EMBL/GenBank/DDBJ whole genome shotgun (WGS) entry which is preliminary data.</text>
</comment>
<keyword evidence="2" id="KW-1185">Reference proteome</keyword>
<evidence type="ECO:0000313" key="1">
    <source>
        <dbReference type="EMBL" id="MEQ2466704.1"/>
    </source>
</evidence>
<reference evidence="1 2" key="1">
    <citation type="submission" date="2024-03" db="EMBL/GenBank/DDBJ databases">
        <title>Human intestinal bacterial collection.</title>
        <authorList>
            <person name="Pauvert C."/>
            <person name="Hitch T.C.A."/>
            <person name="Clavel T."/>
        </authorList>
    </citation>
    <scope>NUCLEOTIDE SEQUENCE [LARGE SCALE GENOMIC DNA]</scope>
    <source>
        <strain evidence="1 2">CLA-SR-H024</strain>
    </source>
</reference>
<dbReference type="EMBL" id="JBBMFN010000032">
    <property type="protein sequence ID" value="MEQ2466704.1"/>
    <property type="molecule type" value="Genomic_DNA"/>
</dbReference>
<dbReference type="RefSeq" id="WP_349204958.1">
    <property type="nucleotide sequence ID" value="NZ_JBBMFN010000032.1"/>
</dbReference>
<sequence>MENIKKELVDFSHGNNYKNLDAFLAELFGVFGFGGYELSKETLNQIKEEVERVIILREEGLLKEKLQQDSAYLTRIELHLQNLWYSIQDLQAKNNKSEKNIKYFIPSIMDSYSLYNMRRRILMDLTNSFELVQNILNSGELSDKEKLSHIEFVSKRINQNLSEDYKEQSLNLVQKSQGTE</sequence>
<protein>
    <submittedName>
        <fullName evidence="1">Uncharacterized protein</fullName>
    </submittedName>
</protein>
<proteinExistence type="predicted"/>
<dbReference type="Proteomes" id="UP001465426">
    <property type="component" value="Unassembled WGS sequence"/>
</dbReference>
<evidence type="ECO:0000313" key="2">
    <source>
        <dbReference type="Proteomes" id="UP001465426"/>
    </source>
</evidence>
<organism evidence="1 2">
    <name type="scientific">Niallia hominis</name>
    <dbReference type="NCBI Taxonomy" id="3133173"/>
    <lineage>
        <taxon>Bacteria</taxon>
        <taxon>Bacillati</taxon>
        <taxon>Bacillota</taxon>
        <taxon>Bacilli</taxon>
        <taxon>Bacillales</taxon>
        <taxon>Bacillaceae</taxon>
        <taxon>Niallia</taxon>
    </lineage>
</organism>
<accession>A0ABV1F042</accession>